<dbReference type="RefSeq" id="WP_160765434.1">
    <property type="nucleotide sequence ID" value="NZ_WUPT01000003.1"/>
</dbReference>
<dbReference type="InterPro" id="IPR027417">
    <property type="entry name" value="P-loop_NTPase"/>
</dbReference>
<dbReference type="EMBL" id="WUPT01000003">
    <property type="protein sequence ID" value="MXQ09518.1"/>
    <property type="molecule type" value="Genomic_DNA"/>
</dbReference>
<gene>
    <name evidence="1" type="ORF">GQ651_16855</name>
</gene>
<reference evidence="1 2" key="1">
    <citation type="submission" date="2019-12" db="EMBL/GenBank/DDBJ databases">
        <authorList>
            <person name="Lee S.D."/>
        </authorList>
    </citation>
    <scope>NUCLEOTIDE SEQUENCE [LARGE SCALE GENOMIC DNA]</scope>
    <source>
        <strain evidence="1 2">GH1-50</strain>
    </source>
</reference>
<name>A0A7C9N2Q9_9RHOB</name>
<dbReference type="Gene3D" id="3.40.50.300">
    <property type="entry name" value="P-loop containing nucleotide triphosphate hydrolases"/>
    <property type="match status" value="1"/>
</dbReference>
<keyword evidence="2" id="KW-1185">Reference proteome</keyword>
<accession>A0A7C9N2Q9</accession>
<evidence type="ECO:0008006" key="3">
    <source>
        <dbReference type="Google" id="ProtNLM"/>
    </source>
</evidence>
<dbReference type="Proteomes" id="UP000480350">
    <property type="component" value="Unassembled WGS sequence"/>
</dbReference>
<evidence type="ECO:0000313" key="1">
    <source>
        <dbReference type="EMBL" id="MXQ09518.1"/>
    </source>
</evidence>
<evidence type="ECO:0000313" key="2">
    <source>
        <dbReference type="Proteomes" id="UP000480350"/>
    </source>
</evidence>
<comment type="caution">
    <text evidence="1">The sequence shown here is derived from an EMBL/GenBank/DDBJ whole genome shotgun (WGS) entry which is preliminary data.</text>
</comment>
<protein>
    <recommendedName>
        <fullName evidence="3">50S ribosome-binding GTPase</fullName>
    </recommendedName>
</protein>
<sequence>MKDAAADDTVLDLLRHAVETDALPKAARGHATHLIQRLSSPVRLTLLGPPGSGKSHLINMFVGRAFLPSDLHLPTLEVTWGETEQIEATLASGEKKTVSGLDFRTVAAMQPAFLRILAPVPILRKVSMLEVVTNGDADEMRSAVDWAVRRTDITLWCSQSFGAGEQTLWSRVPDGLKDHAFLVLTKADILSAKGALSGLIAELETVVSEEFHSLFAVATLQGIKAQSVPGKLDEAMYHGSGGSALTSEILRHAERGRRADLDSAQLFLARYQTRTDGAVTSRMRVEASTQAAEIAGGVPSPANSPEAPLNPEVFIGGARFLKRRGDSLAALLDKIEPGDTRAILDQCTEAVEHLIDMFSTDDSACEVADAFIDDLYEASELLVLMQSEGGDGPAADAATLLLQLRREMEMKLAA</sequence>
<organism evidence="1 2">
    <name type="scientific">Kangsaoukella pontilimi</name>
    <dbReference type="NCBI Taxonomy" id="2691042"/>
    <lineage>
        <taxon>Bacteria</taxon>
        <taxon>Pseudomonadati</taxon>
        <taxon>Pseudomonadota</taxon>
        <taxon>Alphaproteobacteria</taxon>
        <taxon>Rhodobacterales</taxon>
        <taxon>Paracoccaceae</taxon>
        <taxon>Kangsaoukella</taxon>
    </lineage>
</organism>
<dbReference type="SUPFAM" id="SSF52540">
    <property type="entry name" value="P-loop containing nucleoside triphosphate hydrolases"/>
    <property type="match status" value="1"/>
</dbReference>
<reference evidence="1 2" key="2">
    <citation type="submission" date="2020-03" db="EMBL/GenBank/DDBJ databases">
        <title>Kangsaoukella pontilimi gen. nov., sp. nov., a new member of the family Rhodobacteraceae isolated from a tidal mudflat.</title>
        <authorList>
            <person name="Kim I.S."/>
        </authorList>
    </citation>
    <scope>NUCLEOTIDE SEQUENCE [LARGE SCALE GENOMIC DNA]</scope>
    <source>
        <strain evidence="1 2">GH1-50</strain>
    </source>
</reference>
<proteinExistence type="predicted"/>
<dbReference type="AlphaFoldDB" id="A0A7C9N2Q9"/>